<feature type="non-terminal residue" evidence="1">
    <location>
        <position position="1"/>
    </location>
</feature>
<dbReference type="EMBL" id="SNRW01036459">
    <property type="protein sequence ID" value="KAA6354359.1"/>
    <property type="molecule type" value="Genomic_DNA"/>
</dbReference>
<name>A0A5J4T7X9_9EUKA</name>
<proteinExistence type="predicted"/>
<evidence type="ECO:0000313" key="2">
    <source>
        <dbReference type="Proteomes" id="UP000324800"/>
    </source>
</evidence>
<protein>
    <submittedName>
        <fullName evidence="1">Uncharacterized protein</fullName>
    </submittedName>
</protein>
<dbReference type="AlphaFoldDB" id="A0A5J4T7X9"/>
<accession>A0A5J4T7X9</accession>
<organism evidence="1 2">
    <name type="scientific">Streblomastix strix</name>
    <dbReference type="NCBI Taxonomy" id="222440"/>
    <lineage>
        <taxon>Eukaryota</taxon>
        <taxon>Metamonada</taxon>
        <taxon>Preaxostyla</taxon>
        <taxon>Oxymonadida</taxon>
        <taxon>Streblomastigidae</taxon>
        <taxon>Streblomastix</taxon>
    </lineage>
</organism>
<dbReference type="Proteomes" id="UP000324800">
    <property type="component" value="Unassembled WGS sequence"/>
</dbReference>
<gene>
    <name evidence="1" type="ORF">EZS28_050113</name>
</gene>
<sequence length="55" mass="5885">VMFVLSWQHSLGPAYCCTFGYFRSGSLSLCLHGPPGEIDLNIANVSSSVGDDECC</sequence>
<evidence type="ECO:0000313" key="1">
    <source>
        <dbReference type="EMBL" id="KAA6354359.1"/>
    </source>
</evidence>
<reference evidence="1 2" key="1">
    <citation type="submission" date="2019-03" db="EMBL/GenBank/DDBJ databases">
        <title>Single cell metagenomics reveals metabolic interactions within the superorganism composed of flagellate Streblomastix strix and complex community of Bacteroidetes bacteria on its surface.</title>
        <authorList>
            <person name="Treitli S.C."/>
            <person name="Kolisko M."/>
            <person name="Husnik F."/>
            <person name="Keeling P."/>
            <person name="Hampl V."/>
        </authorList>
    </citation>
    <scope>NUCLEOTIDE SEQUENCE [LARGE SCALE GENOMIC DNA]</scope>
    <source>
        <strain evidence="1">ST1C</strain>
    </source>
</reference>
<comment type="caution">
    <text evidence="1">The sequence shown here is derived from an EMBL/GenBank/DDBJ whole genome shotgun (WGS) entry which is preliminary data.</text>
</comment>